<dbReference type="PANTHER" id="PTHR43037">
    <property type="entry name" value="UNNAMED PRODUCT-RELATED"/>
    <property type="match status" value="1"/>
</dbReference>
<sequence length="268" mass="30206">MKQRICILLLGCVCGMQWIFAQKKFSQYESDVYVSKSGDSLLYRSLKPENVAEGKTYPLVLFLHGAGERGSDNEKQLFHGGMLFTNPVNRTQYPAFVLFPQCPEDRYWPTPLRPDGFKDGNPFPIDTEISRPLALVKELLDRTMAEYPVDPRRVYVMGLSMGGMGTFDLVCRYPDLFAAAIPICGGIHTGRLEKLVTSTKFRIYHGDSDSVVPVEFSREAYLALKKAGIEAEYIEFPGVDHGSWYPAFSQPDYFSWLFGQRKPDGGGL</sequence>
<dbReference type="SUPFAM" id="SSF53474">
    <property type="entry name" value="alpha/beta-Hydrolases"/>
    <property type="match status" value="1"/>
</dbReference>
<dbReference type="Pfam" id="PF02230">
    <property type="entry name" value="Abhydrolase_2"/>
    <property type="match status" value="1"/>
</dbReference>
<feature type="domain" description="Phospholipase/carboxylesterase/thioesterase" evidence="2">
    <location>
        <begin position="54"/>
        <end position="247"/>
    </location>
</feature>
<dbReference type="RefSeq" id="WP_074449552.1">
    <property type="nucleotide sequence ID" value="NZ_FMMM01000026.1"/>
</dbReference>
<proteinExistence type="predicted"/>
<name>A0A1D3UH73_TANFO</name>
<evidence type="ECO:0000259" key="2">
    <source>
        <dbReference type="Pfam" id="PF02230"/>
    </source>
</evidence>
<evidence type="ECO:0000313" key="4">
    <source>
        <dbReference type="Proteomes" id="UP000182057"/>
    </source>
</evidence>
<evidence type="ECO:0000256" key="1">
    <source>
        <dbReference type="ARBA" id="ARBA00022729"/>
    </source>
</evidence>
<dbReference type="Proteomes" id="UP000182057">
    <property type="component" value="Unassembled WGS sequence"/>
</dbReference>
<dbReference type="EMBL" id="FMMM01000026">
    <property type="protein sequence ID" value="SCQ19489.1"/>
    <property type="molecule type" value="Genomic_DNA"/>
</dbReference>
<dbReference type="OrthoDB" id="9764953at2"/>
<dbReference type="InterPro" id="IPR029058">
    <property type="entry name" value="AB_hydrolase_fold"/>
</dbReference>
<dbReference type="InterPro" id="IPR003140">
    <property type="entry name" value="PLipase/COase/thioEstase"/>
</dbReference>
<keyword evidence="1" id="KW-0732">Signal</keyword>
<dbReference type="Gene3D" id="3.40.50.1820">
    <property type="entry name" value="alpha/beta hydrolase"/>
    <property type="match status" value="1"/>
</dbReference>
<dbReference type="InterPro" id="IPR050955">
    <property type="entry name" value="Plant_Biomass_Hydrol_Est"/>
</dbReference>
<organism evidence="3 4">
    <name type="scientific">Tannerella forsythia</name>
    <name type="common">Bacteroides forsythus</name>
    <dbReference type="NCBI Taxonomy" id="28112"/>
    <lineage>
        <taxon>Bacteria</taxon>
        <taxon>Pseudomonadati</taxon>
        <taxon>Bacteroidota</taxon>
        <taxon>Bacteroidia</taxon>
        <taxon>Bacteroidales</taxon>
        <taxon>Tannerellaceae</taxon>
        <taxon>Tannerella</taxon>
    </lineage>
</organism>
<accession>A0A1D3UH73</accession>
<reference evidence="3 4" key="1">
    <citation type="submission" date="2016-09" db="EMBL/GenBank/DDBJ databases">
        <authorList>
            <person name="Capua I."/>
            <person name="De Benedictis P."/>
            <person name="Joannis T."/>
            <person name="Lombin L.H."/>
            <person name="Cattoli G."/>
        </authorList>
    </citation>
    <scope>NUCLEOTIDE SEQUENCE [LARGE SCALE GENOMIC DNA]</scope>
    <source>
        <strain evidence="3 4">UB20</strain>
    </source>
</reference>
<dbReference type="GO" id="GO:0016787">
    <property type="term" value="F:hydrolase activity"/>
    <property type="evidence" value="ECO:0007669"/>
    <property type="project" value="InterPro"/>
</dbReference>
<dbReference type="AlphaFoldDB" id="A0A1D3UH73"/>
<gene>
    <name evidence="3" type="ORF">TFUB20_00722</name>
</gene>
<protein>
    <submittedName>
        <fullName evidence="3">Phospholipase/Carboxylesterase</fullName>
    </submittedName>
</protein>
<dbReference type="PANTHER" id="PTHR43037:SF1">
    <property type="entry name" value="BLL1128 PROTEIN"/>
    <property type="match status" value="1"/>
</dbReference>
<evidence type="ECO:0000313" key="3">
    <source>
        <dbReference type="EMBL" id="SCQ19489.1"/>
    </source>
</evidence>